<sequence>MASALVASSGGSGGVGGSGSSVGGGGGGSVGGACVGGASMESAPFFIIANNGWAGLVYKHMKCEYNVPFVNVFVRACDFVTMCTHLDLLLAADLSFLTPPPYPYPCPIASLSATLPDGSSISTHLIFVHYKTEEEVLAHWNRRVARIRPFLPLDKSRVLLKMDDRDGANAHILRRFHELNAFPHKVSFGSTETPFIHPNHVRISLNRNPKYVDDGGRLFRSNGMVLDWNAMVDLQNKNSERRVVFRCPRTPRELLEHARYEASPYHPLCGAETRILDNLYTMLKRRCSINVVEHLNAEADD</sequence>
<keyword evidence="2" id="KW-1185">Reference proteome</keyword>
<dbReference type="InterPro" id="IPR015037">
    <property type="entry name" value="DUF1919"/>
</dbReference>
<dbReference type="Proteomes" id="UP000660262">
    <property type="component" value="Unassembled WGS sequence"/>
</dbReference>
<protein>
    <submittedName>
        <fullName evidence="1">Uncharacterized protein</fullName>
    </submittedName>
</protein>
<gene>
    <name evidence="1" type="ORF">PPROV_001120500</name>
</gene>
<proteinExistence type="predicted"/>
<dbReference type="SUPFAM" id="SSF142795">
    <property type="entry name" value="CAC2185-like"/>
    <property type="match status" value="1"/>
</dbReference>
<evidence type="ECO:0000313" key="2">
    <source>
        <dbReference type="Proteomes" id="UP000660262"/>
    </source>
</evidence>
<dbReference type="InterPro" id="IPR037226">
    <property type="entry name" value="CAC2185-like_sf"/>
</dbReference>
<comment type="caution">
    <text evidence="1">The sequence shown here is derived from an EMBL/GenBank/DDBJ whole genome shotgun (WGS) entry which is preliminary data.</text>
</comment>
<name>A0A830I5V9_9CHLO</name>
<reference evidence="1" key="1">
    <citation type="submission" date="2020-10" db="EMBL/GenBank/DDBJ databases">
        <title>Unveiling of a novel bifunctional photoreceptor, Dualchrome1, isolated from a cosmopolitan green alga.</title>
        <authorList>
            <person name="Suzuki S."/>
            <person name="Kawachi M."/>
        </authorList>
    </citation>
    <scope>NUCLEOTIDE SEQUENCE</scope>
    <source>
        <strain evidence="1">NIES 2893</strain>
    </source>
</reference>
<evidence type="ECO:0000313" key="1">
    <source>
        <dbReference type="EMBL" id="GHP12477.1"/>
    </source>
</evidence>
<dbReference type="Pfam" id="PF08942">
    <property type="entry name" value="DUF1919"/>
    <property type="match status" value="1"/>
</dbReference>
<dbReference type="EMBL" id="BNJQ01000042">
    <property type="protein sequence ID" value="GHP12477.1"/>
    <property type="molecule type" value="Genomic_DNA"/>
</dbReference>
<organism evidence="1 2">
    <name type="scientific">Pycnococcus provasolii</name>
    <dbReference type="NCBI Taxonomy" id="41880"/>
    <lineage>
        <taxon>Eukaryota</taxon>
        <taxon>Viridiplantae</taxon>
        <taxon>Chlorophyta</taxon>
        <taxon>Pseudoscourfieldiophyceae</taxon>
        <taxon>Pseudoscourfieldiales</taxon>
        <taxon>Pycnococcaceae</taxon>
        <taxon>Pycnococcus</taxon>
    </lineage>
</organism>
<accession>A0A830I5V9</accession>
<dbReference type="AlphaFoldDB" id="A0A830I5V9"/>